<keyword evidence="4" id="KW-1185">Reference proteome</keyword>
<dbReference type="PANTHER" id="PTHR12187">
    <property type="entry name" value="AGAP000124-PA"/>
    <property type="match status" value="1"/>
</dbReference>
<reference evidence="3 4" key="1">
    <citation type="journal article" date="2014" name="Genome Biol. Evol.">
        <title>The secreted proteins of Achlya hypogyna and Thraustotheca clavata identify the ancestral oomycete secretome and reveal gene acquisitions by horizontal gene transfer.</title>
        <authorList>
            <person name="Misner I."/>
            <person name="Blouin N."/>
            <person name="Leonard G."/>
            <person name="Richards T.A."/>
            <person name="Lane C.E."/>
        </authorList>
    </citation>
    <scope>NUCLEOTIDE SEQUENCE [LARGE SCALE GENOMIC DNA]</scope>
    <source>
        <strain evidence="3 4">ATCC 34112</strain>
    </source>
</reference>
<name>A0A1W0A8C0_9STRA</name>
<keyword evidence="1" id="KW-0378">Hydrolase</keyword>
<sequence length="607" mass="69065">MGESSTGEELSHQNMGNIIRYFQYEAEVGDGGLVVEELKESRYSNSIPRQFLDLIAVERADDVEIASTDLQSFLALKKPTKDGGFYNQILQTIQDEGDATVVREWLEDRLQRRKDYLSQLRKNIQFLLQRDNQKRYFKASVEKKSEDLKFVPINLHVEDYLVGPTNAFVNEEKRKSSKKVAIYEFTTVGAMAAHCYKFKNGGITSMINKLFKLQQKKNEHDANSEATRWNEEGRAIDDLKWDVKLRMDVCFSQALTALVACFVRKIELAFQSPDSTKGELILNQLSRIGFLFQVESLLSTHGNEIGMLEDMSAAVERLSTVAFCIQDVRDKPFGRFSFRRRLTIKDMHNSSSDSVHEDVVVKVQIAEKPKSQSNSHIKYVVTVHVNCTETLLPSRLMDGGEISVTPLLFTQGINEMQSIANGTERGKTELQDVINMRNILPLQDYCNQYNKFSQSWAIQRMKRKSSESDRTQMLTDEEVKRQLQTIQIAIEEAANSIVKTKRPDILTKSSDLCRSLGGGRVTICKSAKDRTAMSVTLEQVRILHRFHGLPEYKVASTVAVMRTHGVRIENALKNTGKRQFAFNKLQRYAMPEDYRCPESTGGTGNIS</sequence>
<evidence type="ECO:0000313" key="4">
    <source>
        <dbReference type="Proteomes" id="UP000243217"/>
    </source>
</evidence>
<gene>
    <name evidence="3" type="ORF">THRCLA_01435</name>
</gene>
<evidence type="ECO:0000313" key="3">
    <source>
        <dbReference type="EMBL" id="OQS06526.1"/>
    </source>
</evidence>
<dbReference type="Proteomes" id="UP000243217">
    <property type="component" value="Unassembled WGS sequence"/>
</dbReference>
<dbReference type="PANTHER" id="PTHR12187:SF11">
    <property type="entry name" value="PHOSPHATIDYLINOSITOL-3,4-BISPHOSPHATE 4-PHOSPHATASE"/>
    <property type="match status" value="1"/>
</dbReference>
<dbReference type="GO" id="GO:0005737">
    <property type="term" value="C:cytoplasm"/>
    <property type="evidence" value="ECO:0007669"/>
    <property type="project" value="TreeGrafter"/>
</dbReference>
<comment type="caution">
    <text evidence="3">The sequence shown here is derived from an EMBL/GenBank/DDBJ whole genome shotgun (WGS) entry which is preliminary data.</text>
</comment>
<dbReference type="GO" id="GO:0016316">
    <property type="term" value="F:phosphatidylinositol-3,4-bisphosphate 4-phosphatase activity"/>
    <property type="evidence" value="ECO:0007669"/>
    <property type="project" value="InterPro"/>
</dbReference>
<dbReference type="OrthoDB" id="159395at2759"/>
<dbReference type="STRING" id="74557.A0A1W0A8C0"/>
<proteinExistence type="predicted"/>
<accession>A0A1W0A8C0</accession>
<evidence type="ECO:0000256" key="1">
    <source>
        <dbReference type="ARBA" id="ARBA00022801"/>
    </source>
</evidence>
<dbReference type="AlphaFoldDB" id="A0A1W0A8C0"/>
<evidence type="ECO:0000256" key="2">
    <source>
        <dbReference type="ARBA" id="ARBA00023098"/>
    </source>
</evidence>
<keyword evidence="2" id="KW-0443">Lipid metabolism</keyword>
<protein>
    <submittedName>
        <fullName evidence="3">Inositol-3,4-bisphosphate 4-phosphatase</fullName>
    </submittedName>
</protein>
<organism evidence="3 4">
    <name type="scientific">Thraustotheca clavata</name>
    <dbReference type="NCBI Taxonomy" id="74557"/>
    <lineage>
        <taxon>Eukaryota</taxon>
        <taxon>Sar</taxon>
        <taxon>Stramenopiles</taxon>
        <taxon>Oomycota</taxon>
        <taxon>Saprolegniomycetes</taxon>
        <taxon>Saprolegniales</taxon>
        <taxon>Achlyaceae</taxon>
        <taxon>Thraustotheca</taxon>
    </lineage>
</organism>
<dbReference type="InterPro" id="IPR039034">
    <property type="entry name" value="INPP4"/>
</dbReference>
<dbReference type="EMBL" id="JNBS01000335">
    <property type="protein sequence ID" value="OQS06526.1"/>
    <property type="molecule type" value="Genomic_DNA"/>
</dbReference>